<accession>I1TR82</accession>
<evidence type="ECO:0000313" key="1">
    <source>
        <dbReference type="EMBL" id="AFH21205.1"/>
    </source>
</evidence>
<dbReference type="RefSeq" id="YP_006383055.1">
    <property type="nucleotide sequence ID" value="NC_017974.1"/>
</dbReference>
<reference evidence="1 2" key="1">
    <citation type="journal article" date="2012" name="J. Virol.">
        <title>Complete Genome Sequence of Cronobacter sakazakii Bacteriophage CR3.</title>
        <authorList>
            <person name="Shin H."/>
            <person name="Lee J.H."/>
            <person name="Kim Y."/>
            <person name="Ryu S."/>
        </authorList>
    </citation>
    <scope>NUCLEOTIDE SEQUENCE [LARGE SCALE GENOMIC DNA]</scope>
</reference>
<sequence length="139" mass="16604">MSNTRKVYPAKPEWAGKKHPRYGDPEFPKVTPEELAKAREVFWDIFMVKHDSDCFNDFANALGCDRNRAKQVYYFILYRRGFMQNQQMQERKIRGKLAVRIKKYTEFLDNPETIYQILTRAEDEVIEDEDKRRKGATKC</sequence>
<name>I1TR82_9CAUD</name>
<dbReference type="EMBL" id="JQ691612">
    <property type="protein sequence ID" value="AFH21205.1"/>
    <property type="molecule type" value="Genomic_DNA"/>
</dbReference>
<gene>
    <name evidence="1" type="ORF">CR3_040</name>
</gene>
<proteinExistence type="predicted"/>
<dbReference type="Proteomes" id="UP000002874">
    <property type="component" value="Segment"/>
</dbReference>
<dbReference type="GeneID" id="12979679"/>
<organism evidence="1 2">
    <name type="scientific">Cronobacter phage CR3</name>
    <dbReference type="NCBI Taxonomy" id="1162295"/>
    <lineage>
        <taxon>Viruses</taxon>
        <taxon>Duplodnaviria</taxon>
        <taxon>Heunggongvirae</taxon>
        <taxon>Uroviricota</taxon>
        <taxon>Caudoviricetes</taxon>
        <taxon>Vequintavirinae</taxon>
        <taxon>Certrevirus</taxon>
        <taxon>Certrevirus CR3</taxon>
    </lineage>
</organism>
<evidence type="ECO:0000313" key="2">
    <source>
        <dbReference type="Proteomes" id="UP000002874"/>
    </source>
</evidence>
<keyword evidence="2" id="KW-1185">Reference proteome</keyword>
<dbReference type="KEGG" id="vg:12979679"/>
<protein>
    <submittedName>
        <fullName evidence="1">Uncharacterized protein</fullName>
    </submittedName>
</protein>
<dbReference type="OrthoDB" id="32276at10239"/>